<gene>
    <name evidence="2" type="ordered locus">Bind_2719</name>
</gene>
<dbReference type="AlphaFoldDB" id="B2IJH8"/>
<evidence type="ECO:0000256" key="1">
    <source>
        <dbReference type="SAM" id="MobiDB-lite"/>
    </source>
</evidence>
<organism evidence="2 3">
    <name type="scientific">Beijerinckia indica subsp. indica (strain ATCC 9039 / DSM 1715 / NCIMB 8712)</name>
    <dbReference type="NCBI Taxonomy" id="395963"/>
    <lineage>
        <taxon>Bacteria</taxon>
        <taxon>Pseudomonadati</taxon>
        <taxon>Pseudomonadota</taxon>
        <taxon>Alphaproteobacteria</taxon>
        <taxon>Hyphomicrobiales</taxon>
        <taxon>Beijerinckiaceae</taxon>
        <taxon>Beijerinckia</taxon>
    </lineage>
</organism>
<dbReference type="KEGG" id="bid:Bind_2719"/>
<name>B2IJH8_BEII9</name>
<reference evidence="3" key="1">
    <citation type="submission" date="2008-03" db="EMBL/GenBank/DDBJ databases">
        <title>Complete sequence of chromosome of Beijerinckia indica subsp. indica ATCC 9039.</title>
        <authorList>
            <consortium name="US DOE Joint Genome Institute"/>
            <person name="Copeland A."/>
            <person name="Lucas S."/>
            <person name="Lapidus A."/>
            <person name="Glavina del Rio T."/>
            <person name="Dalin E."/>
            <person name="Tice H."/>
            <person name="Bruce D."/>
            <person name="Goodwin L."/>
            <person name="Pitluck S."/>
            <person name="LaButti K."/>
            <person name="Schmutz J."/>
            <person name="Larimer F."/>
            <person name="Land M."/>
            <person name="Hauser L."/>
            <person name="Kyrpides N."/>
            <person name="Mikhailova N."/>
            <person name="Dunfield P.F."/>
            <person name="Dedysh S.N."/>
            <person name="Liesack W."/>
            <person name="Saw J.H."/>
            <person name="Alam M."/>
            <person name="Chen Y."/>
            <person name="Murrell J.C."/>
            <person name="Richardson P."/>
        </authorList>
    </citation>
    <scope>NUCLEOTIDE SEQUENCE [LARGE SCALE GENOMIC DNA]</scope>
    <source>
        <strain evidence="3">ATCC 9039 / DSM 1715 / NCIMB 8712</strain>
    </source>
</reference>
<dbReference type="OrthoDB" id="9812459at2"/>
<dbReference type="Pfam" id="PF10116">
    <property type="entry name" value="Host_attach"/>
    <property type="match status" value="1"/>
</dbReference>
<feature type="compositionally biased region" description="Basic and acidic residues" evidence="1">
    <location>
        <begin position="50"/>
        <end position="60"/>
    </location>
</feature>
<dbReference type="InterPro" id="IPR019291">
    <property type="entry name" value="Host_attachment_protein"/>
</dbReference>
<evidence type="ECO:0008006" key="4">
    <source>
        <dbReference type="Google" id="ProtNLM"/>
    </source>
</evidence>
<protein>
    <recommendedName>
        <fullName evidence="4">Host attachment protein</fullName>
    </recommendedName>
</protein>
<proteinExistence type="predicted"/>
<accession>B2IJH8</accession>
<evidence type="ECO:0000313" key="3">
    <source>
        <dbReference type="Proteomes" id="UP000001695"/>
    </source>
</evidence>
<evidence type="ECO:0000313" key="2">
    <source>
        <dbReference type="EMBL" id="ACB96291.1"/>
    </source>
</evidence>
<dbReference type="EMBL" id="CP001016">
    <property type="protein sequence ID" value="ACB96291.1"/>
    <property type="molecule type" value="Genomic_DNA"/>
</dbReference>
<dbReference type="Proteomes" id="UP000001695">
    <property type="component" value="Chromosome"/>
</dbReference>
<keyword evidence="3" id="KW-1185">Reference proteome</keyword>
<dbReference type="HOGENOM" id="CLU_105864_3_0_5"/>
<sequence length="148" mass="16492">MERVRIPRQGWILVCDGAKAQILRNDGEATRLDLKPVEDFALPQAPARELGTDRPGRVYESHGTSRSALEQTDWHEQNEIDFLSDVADVLDKEIKHYAVKSLIVIAPPKALGVLRERLSPAARGIVTAEIDKDFMKLPVKEIAARLSA</sequence>
<dbReference type="RefSeq" id="WP_012385642.1">
    <property type="nucleotide sequence ID" value="NC_010581.1"/>
</dbReference>
<reference evidence="2 3" key="2">
    <citation type="journal article" date="2010" name="J. Bacteriol.">
        <title>Complete genome sequence of Beijerinckia indica subsp. indica.</title>
        <authorList>
            <person name="Tamas I."/>
            <person name="Dedysh S.N."/>
            <person name="Liesack W."/>
            <person name="Stott M.B."/>
            <person name="Alam M."/>
            <person name="Murrell J.C."/>
            <person name="Dunfield P.F."/>
        </authorList>
    </citation>
    <scope>NUCLEOTIDE SEQUENCE [LARGE SCALE GENOMIC DNA]</scope>
    <source>
        <strain evidence="3">ATCC 9039 / DSM 1715 / NCIMB 8712</strain>
    </source>
</reference>
<dbReference type="eggNOG" id="COG5622">
    <property type="taxonomic scope" value="Bacteria"/>
</dbReference>
<feature type="region of interest" description="Disordered" evidence="1">
    <location>
        <begin position="44"/>
        <end position="71"/>
    </location>
</feature>